<protein>
    <submittedName>
        <fullName evidence="1">Uncharacterized protein</fullName>
    </submittedName>
</protein>
<proteinExistence type="predicted"/>
<accession>A0A0A1TYG8</accession>
<keyword evidence="2" id="KW-1185">Reference proteome</keyword>
<name>A0A0A1TYG8_ENTIV</name>
<dbReference type="KEGG" id="eiv:EIN_378760"/>
<evidence type="ECO:0000313" key="1">
    <source>
        <dbReference type="EMBL" id="ELP83541.1"/>
    </source>
</evidence>
<sequence>MRQKQLNNTNIINELTTLSKMACFFGEKNPKFLPKRSREKVGRLKDVVLALLPSSRSSKNSENFETLSIGENMLSTDCNQTTTDSSEKQSKKPCKFASRKLRDYQTCQQGIFIGLLNKFCDITIIKPPKKAVITHQFVKIKTISFNFEDFIDIEEFLQRRCNDHKFDDMKQGCSEKTANRRFQTNKKTEALHLLLDVLGEVGYFFEVNTTKGKKGTMKLQNVERIYQNEKYLFGIDEIYDVGFKINEVMNVSCQSSILKSKKCSLKMNNSCNLFNRPRDGLTLVIKENNVRGCFHLKMFIVTNQKVKGYKHFEGLFAGVKKR</sequence>
<evidence type="ECO:0000313" key="2">
    <source>
        <dbReference type="Proteomes" id="UP000014680"/>
    </source>
</evidence>
<dbReference type="GeneID" id="14882447"/>
<dbReference type="VEuPathDB" id="AmoebaDB:EIN_378760"/>
<dbReference type="RefSeq" id="XP_004182887.1">
    <property type="nucleotide sequence ID" value="XM_004182839.1"/>
</dbReference>
<dbReference type="AlphaFoldDB" id="A0A0A1TYG8"/>
<dbReference type="Proteomes" id="UP000014680">
    <property type="component" value="Unassembled WGS sequence"/>
</dbReference>
<gene>
    <name evidence="1" type="ORF">EIN_378760</name>
</gene>
<dbReference type="EMBL" id="KB207268">
    <property type="protein sequence ID" value="ELP83541.1"/>
    <property type="molecule type" value="Genomic_DNA"/>
</dbReference>
<organism evidence="1 2">
    <name type="scientific">Entamoeba invadens IP1</name>
    <dbReference type="NCBI Taxonomy" id="370355"/>
    <lineage>
        <taxon>Eukaryota</taxon>
        <taxon>Amoebozoa</taxon>
        <taxon>Evosea</taxon>
        <taxon>Archamoebae</taxon>
        <taxon>Mastigamoebida</taxon>
        <taxon>Entamoebidae</taxon>
        <taxon>Entamoeba</taxon>
    </lineage>
</organism>
<reference evidence="1 2" key="1">
    <citation type="submission" date="2012-10" db="EMBL/GenBank/DDBJ databases">
        <authorList>
            <person name="Zafar N."/>
            <person name="Inman J."/>
            <person name="Hall N."/>
            <person name="Lorenzi H."/>
            <person name="Caler E."/>
        </authorList>
    </citation>
    <scope>NUCLEOTIDE SEQUENCE [LARGE SCALE GENOMIC DNA]</scope>
    <source>
        <strain evidence="1 2">IP1</strain>
    </source>
</reference>